<dbReference type="Gene3D" id="3.90.215.10">
    <property type="entry name" value="Gamma Fibrinogen, chain A, domain 1"/>
    <property type="match status" value="1"/>
</dbReference>
<organism evidence="5">
    <name type="scientific">Drosophila rhopaloa</name>
    <name type="common">Fruit fly</name>
    <dbReference type="NCBI Taxonomy" id="1041015"/>
    <lineage>
        <taxon>Eukaryota</taxon>
        <taxon>Metazoa</taxon>
        <taxon>Ecdysozoa</taxon>
        <taxon>Arthropoda</taxon>
        <taxon>Hexapoda</taxon>
        <taxon>Insecta</taxon>
        <taxon>Pterygota</taxon>
        <taxon>Neoptera</taxon>
        <taxon>Endopterygota</taxon>
        <taxon>Diptera</taxon>
        <taxon>Brachycera</taxon>
        <taxon>Muscomorpha</taxon>
        <taxon>Ephydroidea</taxon>
        <taxon>Drosophilidae</taxon>
        <taxon>Drosophila</taxon>
        <taxon>Sophophora</taxon>
    </lineage>
</organism>
<evidence type="ECO:0000313" key="5">
    <source>
        <dbReference type="RefSeq" id="XP_016975137.1"/>
    </source>
</evidence>
<dbReference type="InterPro" id="IPR014716">
    <property type="entry name" value="Fibrinogen_a/b/g_C_1"/>
</dbReference>
<keyword evidence="4" id="KW-1185">Reference proteome</keyword>
<dbReference type="Pfam" id="PF00147">
    <property type="entry name" value="Fibrinogen_C"/>
    <property type="match status" value="1"/>
</dbReference>
<evidence type="ECO:0000313" key="4">
    <source>
        <dbReference type="Proteomes" id="UP001652680"/>
    </source>
</evidence>
<name>A0A6P4EAK8_DRORH</name>
<feature type="domain" description="Fibrinogen C-terminal" evidence="2">
    <location>
        <begin position="216"/>
        <end position="427"/>
    </location>
</feature>
<gene>
    <name evidence="5" type="primary">LOC108041669</name>
    <name evidence="3" type="synonym">108041669</name>
</gene>
<dbReference type="InterPro" id="IPR036056">
    <property type="entry name" value="Fibrinogen-like_C"/>
</dbReference>
<dbReference type="RefSeq" id="XP_016975137.1">
    <property type="nucleotide sequence ID" value="XM_017119648.1"/>
</dbReference>
<dbReference type="EnsemblMetazoa" id="XM_017119648.1">
    <property type="protein sequence ID" value="XP_016975137.1"/>
    <property type="gene ID" value="LOC108041669"/>
</dbReference>
<dbReference type="PANTHER" id="PTHR19143:SF327">
    <property type="entry name" value="FI21813P1-RELATED"/>
    <property type="match status" value="1"/>
</dbReference>
<proteinExistence type="predicted"/>
<accession>A0A6P4EAK8</accession>
<feature type="compositionally biased region" description="Basic and acidic residues" evidence="1">
    <location>
        <begin position="28"/>
        <end position="45"/>
    </location>
</feature>
<dbReference type="PROSITE" id="PS51406">
    <property type="entry name" value="FIBRINOGEN_C_2"/>
    <property type="match status" value="1"/>
</dbReference>
<dbReference type="InterPro" id="IPR002181">
    <property type="entry name" value="Fibrinogen_a/b/g_C_dom"/>
</dbReference>
<dbReference type="AlphaFoldDB" id="A0A6P4EAK8"/>
<dbReference type="OrthoDB" id="7972392at2759"/>
<reference evidence="3" key="3">
    <citation type="submission" date="2025-05" db="UniProtKB">
        <authorList>
            <consortium name="EnsemblMetazoa"/>
        </authorList>
    </citation>
    <scope>IDENTIFICATION</scope>
</reference>
<evidence type="ECO:0000313" key="3">
    <source>
        <dbReference type="EnsemblMetazoa" id="XP_016975137.1"/>
    </source>
</evidence>
<evidence type="ECO:0000259" key="2">
    <source>
        <dbReference type="PROSITE" id="PS51406"/>
    </source>
</evidence>
<dbReference type="PANTHER" id="PTHR19143">
    <property type="entry name" value="FIBRINOGEN/TENASCIN/ANGIOPOEITIN"/>
    <property type="match status" value="1"/>
</dbReference>
<feature type="region of interest" description="Disordered" evidence="1">
    <location>
        <begin position="1"/>
        <end position="45"/>
    </location>
</feature>
<dbReference type="SMART" id="SM00186">
    <property type="entry name" value="FBG"/>
    <property type="match status" value="1"/>
</dbReference>
<dbReference type="GO" id="GO:0005615">
    <property type="term" value="C:extracellular space"/>
    <property type="evidence" value="ECO:0007669"/>
    <property type="project" value="TreeGrafter"/>
</dbReference>
<reference evidence="4" key="1">
    <citation type="journal article" date="2021" name="Elife">
        <title>Highly contiguous assemblies of 101 drosophilid genomes.</title>
        <authorList>
            <person name="Kim B.Y."/>
            <person name="Wang J.R."/>
            <person name="Miller D.E."/>
            <person name="Barmina O."/>
            <person name="Delaney E."/>
            <person name="Thompson A."/>
            <person name="Comeault A.A."/>
            <person name="Peede D."/>
            <person name="D'Agostino E.R."/>
            <person name="Pelaez J."/>
            <person name="Aguilar J.M."/>
            <person name="Haji D."/>
            <person name="Matsunaga T."/>
            <person name="Armstrong E.E."/>
            <person name="Zych M."/>
            <person name="Ogawa Y."/>
            <person name="Stamenkovic-Radak M."/>
            <person name="Jelic M."/>
            <person name="Veselinovic M.S."/>
            <person name="Tanaskovic M."/>
            <person name="Eric P."/>
            <person name="Gao J.J."/>
            <person name="Katoh T.K."/>
            <person name="Toda M.J."/>
            <person name="Watabe H."/>
            <person name="Watada M."/>
            <person name="Davis J.S."/>
            <person name="Moyle L.C."/>
            <person name="Manoli G."/>
            <person name="Bertolini E."/>
            <person name="Kostal V."/>
            <person name="Hawley R.S."/>
            <person name="Takahashi A."/>
            <person name="Jones C.D."/>
            <person name="Price D.K."/>
            <person name="Whiteman N."/>
            <person name="Kopp A."/>
            <person name="Matute D.R."/>
            <person name="Petrov D.A."/>
        </authorList>
    </citation>
    <scope>NUCLEOTIDE SEQUENCE [LARGE SCALE GENOMIC DNA]</scope>
</reference>
<protein>
    <submittedName>
        <fullName evidence="5">Fibrinogen-like protein 1</fullName>
    </submittedName>
</protein>
<dbReference type="GeneID" id="108041669"/>
<dbReference type="InterPro" id="IPR050373">
    <property type="entry name" value="Fibrinogen_C-term_domain"/>
</dbReference>
<evidence type="ECO:0000256" key="1">
    <source>
        <dbReference type="SAM" id="MobiDB-lite"/>
    </source>
</evidence>
<reference evidence="5" key="2">
    <citation type="submission" date="2025-04" db="UniProtKB">
        <authorList>
            <consortium name="RefSeq"/>
        </authorList>
    </citation>
    <scope>IDENTIFICATION</scope>
</reference>
<feature type="compositionally biased region" description="Polar residues" evidence="1">
    <location>
        <begin position="7"/>
        <end position="18"/>
    </location>
</feature>
<dbReference type="Proteomes" id="UP001652680">
    <property type="component" value="Unassembled WGS sequence"/>
</dbReference>
<dbReference type="SUPFAM" id="SSF56496">
    <property type="entry name" value="Fibrinogen C-terminal domain-like"/>
    <property type="match status" value="1"/>
</dbReference>
<sequence>MKPDHLNNLSQESRSCQDSNSENNSHNSDSEKESGAVQELRKTRKGNEKKVIDLERKLAEVEINLKAQKEKNSLLEMNIKDKDDFIKTLQMSIDLLNQTKELSIQKMQTQIVNLQNALGLSKSKSLINDTDSNDQHGKEVDDLNAEFKKLHEENDKLVKLDEKAQKYDNNLREKEDQIARLEFQIDESKLKIVKLECKLKEKDDKLVEMEKNLTKYTQDAGNTSESHVFLNFTKDPSFKLVTLPDYEPFAAVFEDVPSAGPDWLVIQRRIDGSFDTSIKNNFNKGCGELSGEFWIGGEKLHKLTTSRRHELYIILVDFDDVTAFARYDHFVVGSEKEDYKLLSLGEYSGNAGDALRSHINQAPFNEKVFGFGNGFYGWWGINNCNLNGKYLGSKIVLEDWNGIWWGRWNMGKRYSLKSCKMLIRPKP</sequence>